<dbReference type="PANTHER" id="PTHR33909">
    <property type="entry name" value="SEC TRANSLOCON ACCESSORY COMPLEX SUBUNIT YAJC"/>
    <property type="match status" value="1"/>
</dbReference>
<keyword evidence="7" id="KW-0811">Translocation</keyword>
<reference evidence="10" key="1">
    <citation type="submission" date="2019-08" db="EMBL/GenBank/DDBJ databases">
        <authorList>
            <person name="Kucharzyk K."/>
            <person name="Murdoch R.W."/>
            <person name="Higgins S."/>
            <person name="Loffler F."/>
        </authorList>
    </citation>
    <scope>NUCLEOTIDE SEQUENCE</scope>
</reference>
<protein>
    <recommendedName>
        <fullName evidence="11">Sec translocon accessory complex subunit YajC</fullName>
    </recommendedName>
</protein>
<dbReference type="SMART" id="SM01323">
    <property type="entry name" value="YajC"/>
    <property type="match status" value="1"/>
</dbReference>
<evidence type="ECO:0000256" key="6">
    <source>
        <dbReference type="ARBA" id="ARBA00022989"/>
    </source>
</evidence>
<keyword evidence="5" id="KW-0653">Protein transport</keyword>
<dbReference type="GO" id="GO:0005886">
    <property type="term" value="C:plasma membrane"/>
    <property type="evidence" value="ECO:0007669"/>
    <property type="project" value="UniProtKB-SubCell"/>
</dbReference>
<keyword evidence="8 9" id="KW-0472">Membrane</keyword>
<dbReference type="NCBIfam" id="TIGR00739">
    <property type="entry name" value="yajC"/>
    <property type="match status" value="1"/>
</dbReference>
<evidence type="ECO:0000256" key="7">
    <source>
        <dbReference type="ARBA" id="ARBA00023010"/>
    </source>
</evidence>
<keyword evidence="2" id="KW-0813">Transport</keyword>
<evidence type="ECO:0000256" key="9">
    <source>
        <dbReference type="SAM" id="Phobius"/>
    </source>
</evidence>
<evidence type="ECO:0008006" key="11">
    <source>
        <dbReference type="Google" id="ProtNLM"/>
    </source>
</evidence>
<dbReference type="EMBL" id="VSSQ01041897">
    <property type="protein sequence ID" value="MPM95394.1"/>
    <property type="molecule type" value="Genomic_DNA"/>
</dbReference>
<dbReference type="PANTHER" id="PTHR33909:SF1">
    <property type="entry name" value="SEC TRANSLOCON ACCESSORY COMPLEX SUBUNIT YAJC"/>
    <property type="match status" value="1"/>
</dbReference>
<dbReference type="Pfam" id="PF02699">
    <property type="entry name" value="YajC"/>
    <property type="match status" value="1"/>
</dbReference>
<comment type="subcellular location">
    <subcellularLocation>
        <location evidence="1">Cell membrane</location>
        <topology evidence="1">Single-pass membrane protein</topology>
    </subcellularLocation>
</comment>
<evidence type="ECO:0000256" key="3">
    <source>
        <dbReference type="ARBA" id="ARBA00022475"/>
    </source>
</evidence>
<name>A0A645E0S5_9ZZZZ</name>
<evidence type="ECO:0000313" key="10">
    <source>
        <dbReference type="EMBL" id="MPM95394.1"/>
    </source>
</evidence>
<keyword evidence="4 9" id="KW-0812">Transmembrane</keyword>
<organism evidence="10">
    <name type="scientific">bioreactor metagenome</name>
    <dbReference type="NCBI Taxonomy" id="1076179"/>
    <lineage>
        <taxon>unclassified sequences</taxon>
        <taxon>metagenomes</taxon>
        <taxon>ecological metagenomes</taxon>
    </lineage>
</organism>
<evidence type="ECO:0000256" key="4">
    <source>
        <dbReference type="ARBA" id="ARBA00022692"/>
    </source>
</evidence>
<proteinExistence type="predicted"/>
<dbReference type="AlphaFoldDB" id="A0A645E0S5"/>
<keyword evidence="6 9" id="KW-1133">Transmembrane helix</keyword>
<accession>A0A645E0S5</accession>
<sequence length="111" mass="12452">MDLLNFIMLQAAAPAGQGGGLSGILMMVLIFVVFYFFMIRPQQKRQKEIKKQRDNMQVGDKVVTSGGIYGKIREMKDDGTVIIEIAENVRIKVDKSSVFVSLQDVQQGQQK</sequence>
<keyword evidence="3" id="KW-1003">Cell membrane</keyword>
<feature type="transmembrane region" description="Helical" evidence="9">
    <location>
        <begin position="20"/>
        <end position="39"/>
    </location>
</feature>
<comment type="caution">
    <text evidence="10">The sequence shown here is derived from an EMBL/GenBank/DDBJ whole genome shotgun (WGS) entry which is preliminary data.</text>
</comment>
<evidence type="ECO:0000256" key="2">
    <source>
        <dbReference type="ARBA" id="ARBA00022448"/>
    </source>
</evidence>
<evidence type="ECO:0000256" key="5">
    <source>
        <dbReference type="ARBA" id="ARBA00022927"/>
    </source>
</evidence>
<gene>
    <name evidence="10" type="ORF">SDC9_142548</name>
</gene>
<evidence type="ECO:0000256" key="1">
    <source>
        <dbReference type="ARBA" id="ARBA00004162"/>
    </source>
</evidence>
<dbReference type="InterPro" id="IPR003849">
    <property type="entry name" value="Preprotein_translocase_YajC"/>
</dbReference>
<evidence type="ECO:0000256" key="8">
    <source>
        <dbReference type="ARBA" id="ARBA00023136"/>
    </source>
</evidence>
<dbReference type="PRINTS" id="PR01853">
    <property type="entry name" value="YAJCTRNLCASE"/>
</dbReference>
<dbReference type="GO" id="GO:0015031">
    <property type="term" value="P:protein transport"/>
    <property type="evidence" value="ECO:0007669"/>
    <property type="project" value="UniProtKB-KW"/>
</dbReference>